<feature type="domain" description="Glycosyl hydrolase family 36 C-terminal" evidence="9">
    <location>
        <begin position="650"/>
        <end position="732"/>
    </location>
</feature>
<feature type="binding site" evidence="8">
    <location>
        <position position="443"/>
    </location>
    <ligand>
        <name>substrate</name>
    </ligand>
</feature>
<dbReference type="FunFam" id="3.20.20.70:FF:000118">
    <property type="entry name" value="Alpha-galactosidase"/>
    <property type="match status" value="1"/>
</dbReference>
<comment type="similarity">
    <text evidence="2">Belongs to the glycosyl hydrolase 36 family.</text>
</comment>
<dbReference type="Proteomes" id="UP000628775">
    <property type="component" value="Unassembled WGS sequence"/>
</dbReference>
<reference evidence="11" key="2">
    <citation type="submission" date="2020-09" db="EMBL/GenBank/DDBJ databases">
        <authorList>
            <person name="Sun Q."/>
            <person name="Zhou Y."/>
        </authorList>
    </citation>
    <scope>NUCLEOTIDE SEQUENCE</scope>
    <source>
        <strain evidence="11">CGMCC 1.15371</strain>
    </source>
</reference>
<dbReference type="Pfam" id="PF16874">
    <property type="entry name" value="Glyco_hydro_36C"/>
    <property type="match status" value="1"/>
</dbReference>
<dbReference type="InterPro" id="IPR038417">
    <property type="entry name" value="Alpga-gal_N_sf"/>
</dbReference>
<evidence type="ECO:0000259" key="9">
    <source>
        <dbReference type="Pfam" id="PF16874"/>
    </source>
</evidence>
<dbReference type="RefSeq" id="WP_188687714.1">
    <property type="nucleotide sequence ID" value="NZ_BMIR01000001.1"/>
</dbReference>
<dbReference type="PIRSF" id="PIRSF005536">
    <property type="entry name" value="Agal"/>
    <property type="match status" value="1"/>
</dbReference>
<dbReference type="InterPro" id="IPR031704">
    <property type="entry name" value="Glyco_hydro_36_N"/>
</dbReference>
<keyword evidence="12" id="KW-1185">Reference proteome</keyword>
<dbReference type="PANTHER" id="PTHR43053:SF3">
    <property type="entry name" value="ALPHA-GALACTOSIDASE C-RELATED"/>
    <property type="match status" value="1"/>
</dbReference>
<dbReference type="Gene3D" id="2.70.98.60">
    <property type="entry name" value="alpha-galactosidase from lactobacil brevis"/>
    <property type="match status" value="1"/>
</dbReference>
<feature type="binding site" evidence="8">
    <location>
        <position position="548"/>
    </location>
    <ligand>
        <name>substrate</name>
    </ligand>
</feature>
<feature type="active site" description="Proton donor" evidence="7">
    <location>
        <position position="548"/>
    </location>
</feature>
<feature type="binding site" evidence="8">
    <location>
        <begin position="476"/>
        <end position="480"/>
    </location>
    <ligand>
        <name>substrate</name>
    </ligand>
</feature>
<dbReference type="CDD" id="cd14791">
    <property type="entry name" value="GH36"/>
    <property type="match status" value="1"/>
</dbReference>
<dbReference type="SUPFAM" id="SSF51445">
    <property type="entry name" value="(Trans)glycosidases"/>
    <property type="match status" value="1"/>
</dbReference>
<keyword evidence="4 6" id="KW-0378">Hydrolase</keyword>
<gene>
    <name evidence="11" type="ORF">GCM10011391_00600</name>
</gene>
<dbReference type="Pfam" id="PF02065">
    <property type="entry name" value="Melibiase"/>
    <property type="match status" value="1"/>
</dbReference>
<sequence>MPIYFNAATQEFHLQNERISYIFKVLDNGQLGSLYYGKALQHREAFPHLFSPKEMPASTFQLDDPLLSLETIRQEFPSYGTTDFRDPAIQIAQVNGSRITDFKYKSHHIIKGKPKLDGLPATYVEAEDEATTLLISMYDAVIQAECLLSYSIFEQYNVLTRNVKVINHGKQTLLLDRVLSASVDLSDADYELVQLSGAWGRERYVKTRGLQPGIQSISSIRGASSAQHNPFIALKREETTEHQGEIYGFSLVYSGNFLAQVEVDHYNISRVMLGIHPFDFSWCLEEGDSFQAPEVVCVYSDEGMNGMSQTYQQFYSKRLASGVWRDRERPVLINNWEATYFDFNEEKILDIADTAQSLGVELFVLDDGWFGKRDNDHSSLGDWFVNREKLPNGIKGLAEKIIQKGLTFGLWFEPEMVSPVSELYKHHPDWIIRVPDRMPSQGRFQYVLDFSRTEVVDYIFKQMCSILDEAAISYIKWDMNRHMTEIGSACLSAKRQKEVAHRYILGVYDLYERLRSRYPDILFESCASGGARFDPGLLYYAPQAWTSDDTDAVERLKIQYGSSMVYPLSSMGAHVSAVPNHQVKRVTSLETRANVAYFGAFGYELDLNGLTKEEQERVKDQIIFFKANRALLQFGRFYRLLSPFEKDGLTSWLVVSEDKKQAILGYYQELAQPNARFPKVKLTGLDPSLTYRLEGGEDIYHGDELMFAGLEMDRPATRSSPYEGDYQSRLYKFCAL</sequence>
<dbReference type="GO" id="GO:0016052">
    <property type="term" value="P:carbohydrate catabolic process"/>
    <property type="evidence" value="ECO:0007669"/>
    <property type="project" value="InterPro"/>
</dbReference>
<evidence type="ECO:0000313" key="11">
    <source>
        <dbReference type="EMBL" id="GGE26125.1"/>
    </source>
</evidence>
<dbReference type="PRINTS" id="PR00743">
    <property type="entry name" value="GLHYDRLASE36"/>
</dbReference>
<dbReference type="Gene3D" id="2.60.40.1180">
    <property type="entry name" value="Golgi alpha-mannosidase II"/>
    <property type="match status" value="1"/>
</dbReference>
<evidence type="ECO:0000313" key="12">
    <source>
        <dbReference type="Proteomes" id="UP000628775"/>
    </source>
</evidence>
<dbReference type="InterPro" id="IPR017853">
    <property type="entry name" value="GH"/>
</dbReference>
<feature type="active site" description="Nucleophile" evidence="7">
    <location>
        <position position="478"/>
    </location>
</feature>
<evidence type="ECO:0000256" key="6">
    <source>
        <dbReference type="PIRNR" id="PIRNR005536"/>
    </source>
</evidence>
<evidence type="ECO:0000256" key="4">
    <source>
        <dbReference type="ARBA" id="ARBA00022801"/>
    </source>
</evidence>
<dbReference type="GO" id="GO:0004557">
    <property type="term" value="F:alpha-galactosidase activity"/>
    <property type="evidence" value="ECO:0007669"/>
    <property type="project" value="UniProtKB-UniRule"/>
</dbReference>
<reference evidence="11" key="1">
    <citation type="journal article" date="2014" name="Int. J. Syst. Evol. Microbiol.">
        <title>Complete genome sequence of Corynebacterium casei LMG S-19264T (=DSM 44701T), isolated from a smear-ripened cheese.</title>
        <authorList>
            <consortium name="US DOE Joint Genome Institute (JGI-PGF)"/>
            <person name="Walter F."/>
            <person name="Albersmeier A."/>
            <person name="Kalinowski J."/>
            <person name="Ruckert C."/>
        </authorList>
    </citation>
    <scope>NUCLEOTIDE SEQUENCE</scope>
    <source>
        <strain evidence="11">CGMCC 1.15371</strain>
    </source>
</reference>
<feature type="binding site" evidence="8">
    <location>
        <position position="526"/>
    </location>
    <ligand>
        <name>substrate</name>
    </ligand>
</feature>
<dbReference type="PANTHER" id="PTHR43053">
    <property type="entry name" value="GLYCOSIDASE FAMILY 31"/>
    <property type="match status" value="1"/>
</dbReference>
<dbReference type="InterPro" id="IPR013780">
    <property type="entry name" value="Glyco_hydro_b"/>
</dbReference>
<dbReference type="InterPro" id="IPR031705">
    <property type="entry name" value="Glyco_hydro_36_C"/>
</dbReference>
<dbReference type="Gene3D" id="3.20.20.70">
    <property type="entry name" value="Aldolase class I"/>
    <property type="match status" value="1"/>
</dbReference>
<comment type="catalytic activity">
    <reaction evidence="1 6">
        <text>Hydrolysis of terminal, non-reducing alpha-D-galactose residues in alpha-D-galactosides, including galactose oligosaccharides, galactomannans and galactolipids.</text>
        <dbReference type="EC" id="3.2.1.22"/>
    </reaction>
</comment>
<feature type="binding site" evidence="8">
    <location>
        <position position="199"/>
    </location>
    <ligand>
        <name>substrate</name>
    </ligand>
</feature>
<evidence type="ECO:0000256" key="8">
    <source>
        <dbReference type="PIRSR" id="PIRSR005536-2"/>
    </source>
</evidence>
<dbReference type="InterPro" id="IPR002252">
    <property type="entry name" value="Glyco_hydro_36"/>
</dbReference>
<comment type="caution">
    <text evidence="11">The sequence shown here is derived from an EMBL/GenBank/DDBJ whole genome shotgun (WGS) entry which is preliminary data.</text>
</comment>
<evidence type="ECO:0000256" key="1">
    <source>
        <dbReference type="ARBA" id="ARBA00001255"/>
    </source>
</evidence>
<evidence type="ECO:0000256" key="2">
    <source>
        <dbReference type="ARBA" id="ARBA00006202"/>
    </source>
</evidence>
<dbReference type="EC" id="3.2.1.22" evidence="3 6"/>
<dbReference type="PROSITE" id="PS00512">
    <property type="entry name" value="ALPHA_GALACTOSIDASE"/>
    <property type="match status" value="1"/>
</dbReference>
<dbReference type="InterPro" id="IPR013785">
    <property type="entry name" value="Aldolase_TIM"/>
</dbReference>
<proteinExistence type="inferred from homology"/>
<feature type="domain" description="Glycosyl hydrolase family 36 N-terminal" evidence="10">
    <location>
        <begin position="29"/>
        <end position="285"/>
    </location>
</feature>
<organism evidence="11 12">
    <name type="scientific">Pullulanibacillus camelliae</name>
    <dbReference type="NCBI Taxonomy" id="1707096"/>
    <lineage>
        <taxon>Bacteria</taxon>
        <taxon>Bacillati</taxon>
        <taxon>Bacillota</taxon>
        <taxon>Bacilli</taxon>
        <taxon>Bacillales</taxon>
        <taxon>Sporolactobacillaceae</taxon>
        <taxon>Pullulanibacillus</taxon>
    </lineage>
</organism>
<keyword evidence="5 6" id="KW-0326">Glycosidase</keyword>
<accession>A0A8J2YEP1</accession>
<dbReference type="InterPro" id="IPR000111">
    <property type="entry name" value="Glyco_hydro_27/36_CS"/>
</dbReference>
<dbReference type="Pfam" id="PF16875">
    <property type="entry name" value="Glyco_hydro_36N"/>
    <property type="match status" value="1"/>
</dbReference>
<evidence type="ECO:0000256" key="7">
    <source>
        <dbReference type="PIRSR" id="PIRSR005536-1"/>
    </source>
</evidence>
<name>A0A8J2YEP1_9BACL</name>
<dbReference type="EMBL" id="BMIR01000001">
    <property type="protein sequence ID" value="GGE26125.1"/>
    <property type="molecule type" value="Genomic_DNA"/>
</dbReference>
<dbReference type="InterPro" id="IPR050985">
    <property type="entry name" value="Alpha-glycosidase_related"/>
</dbReference>
<evidence type="ECO:0000256" key="3">
    <source>
        <dbReference type="ARBA" id="ARBA00012755"/>
    </source>
</evidence>
<protein>
    <recommendedName>
        <fullName evidence="3 6">Alpha-galactosidase</fullName>
        <ecNumber evidence="3 6">3.2.1.22</ecNumber>
    </recommendedName>
</protein>
<evidence type="ECO:0000259" key="10">
    <source>
        <dbReference type="Pfam" id="PF16875"/>
    </source>
</evidence>
<dbReference type="AlphaFoldDB" id="A0A8J2YEP1"/>
<evidence type="ECO:0000256" key="5">
    <source>
        <dbReference type="ARBA" id="ARBA00023295"/>
    </source>
</evidence>
<feature type="binding site" evidence="8">
    <location>
        <begin position="366"/>
        <end position="367"/>
    </location>
    <ligand>
        <name>substrate</name>
    </ligand>
</feature>